<evidence type="ECO:0000313" key="3">
    <source>
        <dbReference type="Proteomes" id="UP000766486"/>
    </source>
</evidence>
<feature type="compositionally biased region" description="Polar residues" evidence="1">
    <location>
        <begin position="126"/>
        <end position="137"/>
    </location>
</feature>
<name>A0ABY6U4B7_BIOOC</name>
<feature type="region of interest" description="Disordered" evidence="1">
    <location>
        <begin position="481"/>
        <end position="660"/>
    </location>
</feature>
<feature type="compositionally biased region" description="Basic and acidic residues" evidence="1">
    <location>
        <begin position="565"/>
        <end position="622"/>
    </location>
</feature>
<sequence length="660" mass="76089">MSAIWILQLNDPIRDASFHASQLRDPPPHMELKSARDLFSSSEEDMSFYISNYFKIYGDLDITAGGGTDGMPEKHIKWLQKRIRNCKEKHGRRISATSSIIHGGLLERLDKRLQEVADKGQIPTWRPSTVSGASTEPHTPRVWSRAGFSKDKEIQKREHAWFTEMCNRLEEDGGQLFVHVNGLNEIKGDVWRLAEDIHPWRFALGIPKNRPSDVFEQQLATWEFFRRWQRYNRGLQDTGGFEELVIHFSRKKLFMGTEAENNEFLKDIRSDNPSVLKEEWEQEQLLRVQLQRHWREDCESFDDYGAAVERRLAKHGIHKTFKPNIDARSQDPVTTWTEYLGHMFWVYDVHKDHYDEMLAENELYVATLTFEDRNLDRDDPDWEANLEKAQRGLDQAKENHQRFVAMGQSKGSIFWQPYDMRDMKSMVSCTKGLAERIQTRLRLLELRARSPSDDLHTEASLEGATNTVEETTAVALQEGSDDGTILAPPQGQNTTTPPHEEVQEDAIPHPQPAAGTQFTSPLHVSGSPISRSLKRKGSFSEQTEHNTNPQKRSRGQDPQPAQALRRSERIPEVQRRKAEAAQKAKEEEARKAKEKEEARKARAEKKAMKFQAEKEKRQDARAAKTTRVPKATNSKHTQPTRRSTRVIKRPRRFGFASSPA</sequence>
<dbReference type="EMBL" id="CABFNS010000741">
    <property type="protein sequence ID" value="VUC25881.1"/>
    <property type="molecule type" value="Genomic_DNA"/>
</dbReference>
<feature type="compositionally biased region" description="Polar residues" evidence="1">
    <location>
        <begin position="539"/>
        <end position="550"/>
    </location>
</feature>
<evidence type="ECO:0000313" key="2">
    <source>
        <dbReference type="EMBL" id="VUC25881.1"/>
    </source>
</evidence>
<feature type="compositionally biased region" description="Polar residues" evidence="1">
    <location>
        <begin position="514"/>
        <end position="530"/>
    </location>
</feature>
<evidence type="ECO:0000256" key="1">
    <source>
        <dbReference type="SAM" id="MobiDB-lite"/>
    </source>
</evidence>
<dbReference type="Proteomes" id="UP000766486">
    <property type="component" value="Unassembled WGS sequence"/>
</dbReference>
<gene>
    <name evidence="2" type="ORF">CLO192961_LOCUS176488</name>
</gene>
<accession>A0ABY6U4B7</accession>
<protein>
    <submittedName>
        <fullName evidence="2">Uncharacterized protein</fullName>
    </submittedName>
</protein>
<proteinExistence type="predicted"/>
<feature type="region of interest" description="Disordered" evidence="1">
    <location>
        <begin position="123"/>
        <end position="142"/>
    </location>
</feature>
<keyword evidence="3" id="KW-1185">Reference proteome</keyword>
<organism evidence="2 3">
    <name type="scientific">Bionectria ochroleuca</name>
    <name type="common">Gliocladium roseum</name>
    <dbReference type="NCBI Taxonomy" id="29856"/>
    <lineage>
        <taxon>Eukaryota</taxon>
        <taxon>Fungi</taxon>
        <taxon>Dikarya</taxon>
        <taxon>Ascomycota</taxon>
        <taxon>Pezizomycotina</taxon>
        <taxon>Sordariomycetes</taxon>
        <taxon>Hypocreomycetidae</taxon>
        <taxon>Hypocreales</taxon>
        <taxon>Bionectriaceae</taxon>
        <taxon>Clonostachys</taxon>
    </lineage>
</organism>
<feature type="compositionally biased region" description="Basic residues" evidence="1">
    <location>
        <begin position="638"/>
        <end position="652"/>
    </location>
</feature>
<comment type="caution">
    <text evidence="2">The sequence shown here is derived from an EMBL/GenBank/DDBJ whole genome shotgun (WGS) entry which is preliminary data.</text>
</comment>
<reference evidence="2 3" key="1">
    <citation type="submission" date="2019-06" db="EMBL/GenBank/DDBJ databases">
        <authorList>
            <person name="Broberg M."/>
        </authorList>
    </citation>
    <scope>NUCLEOTIDE SEQUENCE [LARGE SCALE GENOMIC DNA]</scope>
</reference>